<protein>
    <submittedName>
        <fullName evidence="1">Uncharacterized protein</fullName>
    </submittedName>
</protein>
<dbReference type="KEGG" id="nai:NECAME_13742"/>
<evidence type="ECO:0000313" key="1">
    <source>
        <dbReference type="EMBL" id="ETN72752.1"/>
    </source>
</evidence>
<proteinExistence type="predicted"/>
<dbReference type="EMBL" id="KI663026">
    <property type="protein sequence ID" value="ETN72752.1"/>
    <property type="molecule type" value="Genomic_DNA"/>
</dbReference>
<dbReference type="STRING" id="51031.W2SVQ1"/>
<organism evidence="1 2">
    <name type="scientific">Necator americanus</name>
    <name type="common">Human hookworm</name>
    <dbReference type="NCBI Taxonomy" id="51031"/>
    <lineage>
        <taxon>Eukaryota</taxon>
        <taxon>Metazoa</taxon>
        <taxon>Ecdysozoa</taxon>
        <taxon>Nematoda</taxon>
        <taxon>Chromadorea</taxon>
        <taxon>Rhabditida</taxon>
        <taxon>Rhabditina</taxon>
        <taxon>Rhabditomorpha</taxon>
        <taxon>Strongyloidea</taxon>
        <taxon>Ancylostomatidae</taxon>
        <taxon>Bunostominae</taxon>
        <taxon>Necator</taxon>
    </lineage>
</organism>
<reference evidence="2" key="1">
    <citation type="journal article" date="2014" name="Nat. Genet.">
        <title>Genome of the human hookworm Necator americanus.</title>
        <authorList>
            <person name="Tang Y.T."/>
            <person name="Gao X."/>
            <person name="Rosa B.A."/>
            <person name="Abubucker S."/>
            <person name="Hallsworth-Pepin K."/>
            <person name="Martin J."/>
            <person name="Tyagi R."/>
            <person name="Heizer E."/>
            <person name="Zhang X."/>
            <person name="Bhonagiri-Palsikar V."/>
            <person name="Minx P."/>
            <person name="Warren W.C."/>
            <person name="Wang Q."/>
            <person name="Zhan B."/>
            <person name="Hotez P.J."/>
            <person name="Sternberg P.W."/>
            <person name="Dougall A."/>
            <person name="Gaze S.T."/>
            <person name="Mulvenna J."/>
            <person name="Sotillo J."/>
            <person name="Ranganathan S."/>
            <person name="Rabelo E.M."/>
            <person name="Wilson R.K."/>
            <person name="Felgner P.L."/>
            <person name="Bethony J."/>
            <person name="Hawdon J.M."/>
            <person name="Gasser R.B."/>
            <person name="Loukas A."/>
            <person name="Mitreva M."/>
        </authorList>
    </citation>
    <scope>NUCLEOTIDE SEQUENCE [LARGE SCALE GENOMIC DNA]</scope>
</reference>
<gene>
    <name evidence="1" type="ORF">NECAME_13742</name>
</gene>
<dbReference type="AlphaFoldDB" id="W2SVQ1"/>
<name>W2SVQ1_NECAM</name>
<sequence length="136" mass="14596">MSSFNGKIEEVPVPVSLKEINAEYVLKTFKPLLSDDGTALNAGAKVNVHQQRLVLDQHLDMSAAIGITSAGFLNDVDVLPQSTSNSPRQEPEELLTADCSKLKTEVKAEDFESGAGDRVDQRKATIATVQIASPTS</sequence>
<evidence type="ECO:0000313" key="2">
    <source>
        <dbReference type="Proteomes" id="UP000053676"/>
    </source>
</evidence>
<keyword evidence="2" id="KW-1185">Reference proteome</keyword>
<dbReference type="OrthoDB" id="5856074at2759"/>
<dbReference type="Proteomes" id="UP000053676">
    <property type="component" value="Unassembled WGS sequence"/>
</dbReference>
<accession>W2SVQ1</accession>